<dbReference type="AlphaFoldDB" id="A0A1X6P6B1"/>
<gene>
    <name evidence="1" type="ORF">BU14_0204s0010</name>
</gene>
<dbReference type="EMBL" id="KV918877">
    <property type="protein sequence ID" value="OSX76163.1"/>
    <property type="molecule type" value="Genomic_DNA"/>
</dbReference>
<sequence length="87" mass="8904">MALCGCPTAGAVYGYPYVSPVFVWTQMGDMVHRLRVSAAAWVPPPAAVEGGAAAPSALPPMYDAAAERAAAEEADASKVCDDAYVTA</sequence>
<dbReference type="Proteomes" id="UP000218209">
    <property type="component" value="Unassembled WGS sequence"/>
</dbReference>
<protein>
    <submittedName>
        <fullName evidence="1">Uncharacterized protein</fullName>
    </submittedName>
</protein>
<keyword evidence="2" id="KW-1185">Reference proteome</keyword>
<accession>A0A1X6P6B1</accession>
<name>A0A1X6P6B1_PORUM</name>
<proteinExistence type="predicted"/>
<reference evidence="1 2" key="1">
    <citation type="submission" date="2017-03" db="EMBL/GenBank/DDBJ databases">
        <title>WGS assembly of Porphyra umbilicalis.</title>
        <authorList>
            <person name="Brawley S.H."/>
            <person name="Blouin N.A."/>
            <person name="Ficko-Blean E."/>
            <person name="Wheeler G.L."/>
            <person name="Lohr M."/>
            <person name="Goodson H.V."/>
            <person name="Jenkins J.W."/>
            <person name="Blaby-Haas C.E."/>
            <person name="Helliwell K.E."/>
            <person name="Chan C."/>
            <person name="Marriage T."/>
            <person name="Bhattacharya D."/>
            <person name="Klein A.S."/>
            <person name="Badis Y."/>
            <person name="Brodie J."/>
            <person name="Cao Y."/>
            <person name="Collen J."/>
            <person name="Dittami S.M."/>
            <person name="Gachon C.M."/>
            <person name="Green B.R."/>
            <person name="Karpowicz S."/>
            <person name="Kim J.W."/>
            <person name="Kudahl U."/>
            <person name="Lin S."/>
            <person name="Michel G."/>
            <person name="Mittag M."/>
            <person name="Olson B.J."/>
            <person name="Pangilinan J."/>
            <person name="Peng Y."/>
            <person name="Qiu H."/>
            <person name="Shu S."/>
            <person name="Singer J.T."/>
            <person name="Smith A.G."/>
            <person name="Sprecher B.N."/>
            <person name="Wagner V."/>
            <person name="Wang W."/>
            <person name="Wang Z.-Y."/>
            <person name="Yan J."/>
            <person name="Yarish C."/>
            <person name="Zoeuner-Riek S."/>
            <person name="Zhuang Y."/>
            <person name="Zou Y."/>
            <person name="Lindquist E.A."/>
            <person name="Grimwood J."/>
            <person name="Barry K."/>
            <person name="Rokhsar D.S."/>
            <person name="Schmutz J."/>
            <person name="Stiller J.W."/>
            <person name="Grossman A.R."/>
            <person name="Prochnik S.E."/>
        </authorList>
    </citation>
    <scope>NUCLEOTIDE SEQUENCE [LARGE SCALE GENOMIC DNA]</scope>
    <source>
        <strain evidence="1">4086291</strain>
    </source>
</reference>
<evidence type="ECO:0000313" key="1">
    <source>
        <dbReference type="EMBL" id="OSX76163.1"/>
    </source>
</evidence>
<evidence type="ECO:0000313" key="2">
    <source>
        <dbReference type="Proteomes" id="UP000218209"/>
    </source>
</evidence>
<organism evidence="1 2">
    <name type="scientific">Porphyra umbilicalis</name>
    <name type="common">Purple laver</name>
    <name type="synonym">Red alga</name>
    <dbReference type="NCBI Taxonomy" id="2786"/>
    <lineage>
        <taxon>Eukaryota</taxon>
        <taxon>Rhodophyta</taxon>
        <taxon>Bangiophyceae</taxon>
        <taxon>Bangiales</taxon>
        <taxon>Bangiaceae</taxon>
        <taxon>Porphyra</taxon>
    </lineage>
</organism>